<protein>
    <submittedName>
        <fullName evidence="1">DNA replication ATP-dependent helicase/nuclease DNA2-like</fullName>
    </submittedName>
</protein>
<gene>
    <name evidence="1" type="ORF">F3Y22_tig00013040pilonHSYRG00193</name>
</gene>
<dbReference type="AlphaFoldDB" id="A0A6A3C2R8"/>
<accession>A0A6A3C2R8</accession>
<organism evidence="1 2">
    <name type="scientific">Hibiscus syriacus</name>
    <name type="common">Rose of Sharon</name>
    <dbReference type="NCBI Taxonomy" id="106335"/>
    <lineage>
        <taxon>Eukaryota</taxon>
        <taxon>Viridiplantae</taxon>
        <taxon>Streptophyta</taxon>
        <taxon>Embryophyta</taxon>
        <taxon>Tracheophyta</taxon>
        <taxon>Spermatophyta</taxon>
        <taxon>Magnoliopsida</taxon>
        <taxon>eudicotyledons</taxon>
        <taxon>Gunneridae</taxon>
        <taxon>Pentapetalae</taxon>
        <taxon>rosids</taxon>
        <taxon>malvids</taxon>
        <taxon>Malvales</taxon>
        <taxon>Malvaceae</taxon>
        <taxon>Malvoideae</taxon>
        <taxon>Hibiscus</taxon>
    </lineage>
</organism>
<dbReference type="Proteomes" id="UP000436088">
    <property type="component" value="Unassembled WGS sequence"/>
</dbReference>
<evidence type="ECO:0000313" key="2">
    <source>
        <dbReference type="Proteomes" id="UP000436088"/>
    </source>
</evidence>
<evidence type="ECO:0000313" key="1">
    <source>
        <dbReference type="EMBL" id="KAE8723144.1"/>
    </source>
</evidence>
<keyword evidence="2" id="KW-1185">Reference proteome</keyword>
<comment type="caution">
    <text evidence="1">The sequence shown here is derived from an EMBL/GenBank/DDBJ whole genome shotgun (WGS) entry which is preliminary data.</text>
</comment>
<proteinExistence type="predicted"/>
<sequence>MASKPGILTDWPWKPLGSFKYMILVPMITDTIYSFVVKDEKESDVSSLALFPFLSWRMLHNQLWISLSRHRTAKGNNRIVDRH</sequence>
<reference evidence="1" key="1">
    <citation type="submission" date="2019-09" db="EMBL/GenBank/DDBJ databases">
        <title>Draft genome information of white flower Hibiscus syriacus.</title>
        <authorList>
            <person name="Kim Y.-M."/>
        </authorList>
    </citation>
    <scope>NUCLEOTIDE SEQUENCE [LARGE SCALE GENOMIC DNA]</scope>
    <source>
        <strain evidence="1">YM2019G1</strain>
    </source>
</reference>
<name>A0A6A3C2R8_HIBSY</name>
<dbReference type="GO" id="GO:0004386">
    <property type="term" value="F:helicase activity"/>
    <property type="evidence" value="ECO:0007669"/>
    <property type="project" value="UniProtKB-KW"/>
</dbReference>
<dbReference type="EMBL" id="VEPZ02000545">
    <property type="protein sequence ID" value="KAE8723144.1"/>
    <property type="molecule type" value="Genomic_DNA"/>
</dbReference>